<dbReference type="AlphaFoldDB" id="A0A1J6HVL9"/>
<organism evidence="2 3">
    <name type="scientific">Nicotiana attenuata</name>
    <name type="common">Coyote tobacco</name>
    <dbReference type="NCBI Taxonomy" id="49451"/>
    <lineage>
        <taxon>Eukaryota</taxon>
        <taxon>Viridiplantae</taxon>
        <taxon>Streptophyta</taxon>
        <taxon>Embryophyta</taxon>
        <taxon>Tracheophyta</taxon>
        <taxon>Spermatophyta</taxon>
        <taxon>Magnoliopsida</taxon>
        <taxon>eudicotyledons</taxon>
        <taxon>Gunneridae</taxon>
        <taxon>Pentapetalae</taxon>
        <taxon>asterids</taxon>
        <taxon>lamiids</taxon>
        <taxon>Solanales</taxon>
        <taxon>Solanaceae</taxon>
        <taxon>Nicotianoideae</taxon>
        <taxon>Nicotianeae</taxon>
        <taxon>Nicotiana</taxon>
    </lineage>
</organism>
<dbReference type="EMBL" id="MJEQ01037194">
    <property type="protein sequence ID" value="OIS96449.1"/>
    <property type="molecule type" value="Genomic_DNA"/>
</dbReference>
<protein>
    <submittedName>
        <fullName evidence="2">Uncharacterized protein</fullName>
    </submittedName>
</protein>
<dbReference type="Proteomes" id="UP000187609">
    <property type="component" value="Unassembled WGS sequence"/>
</dbReference>
<name>A0A1J6HVL9_NICAT</name>
<keyword evidence="3" id="KW-1185">Reference proteome</keyword>
<feature type="region of interest" description="Disordered" evidence="1">
    <location>
        <begin position="277"/>
        <end position="299"/>
    </location>
</feature>
<feature type="region of interest" description="Disordered" evidence="1">
    <location>
        <begin position="192"/>
        <end position="214"/>
    </location>
</feature>
<dbReference type="Gramene" id="OIS96449">
    <property type="protein sequence ID" value="OIS96449"/>
    <property type="gene ID" value="A4A49_15230"/>
</dbReference>
<comment type="caution">
    <text evidence="2">The sequence shown here is derived from an EMBL/GenBank/DDBJ whole genome shotgun (WGS) entry which is preliminary data.</text>
</comment>
<evidence type="ECO:0000256" key="1">
    <source>
        <dbReference type="SAM" id="MobiDB-lite"/>
    </source>
</evidence>
<evidence type="ECO:0000313" key="2">
    <source>
        <dbReference type="EMBL" id="OIS96449.1"/>
    </source>
</evidence>
<sequence>MNLNNLRYNYQHMGSDIDKYQGDEREILNAKLAKQKESADKDVTEGDNVHVKPKENTNAITKRVEDESSVTRNFKIASGATVDPNAPPKEVESITTGIVAGVLNPAAPGNGNAISVTNPKSKGTGGDELMLVKGQAKPTCDVPASIALARIYNAVNLVVQARQMCDIHDKAGQTPIVVRYVGIAEGIKDDQSERKAVGQATNSRTGHVKQQVGTTGDRALTSVIPTTRQQHATSQVGKSDGVTAANSCAQNNAATTPEVGAQTGDKWTVVMRSPTKRNAAPGVKNQQQNMSVPTARQTASKAVTSPNSFEALAEEVNVGVNSLTVKDTTFMQQITPCISSSKQDQSSENLSKKLGV</sequence>
<feature type="compositionally biased region" description="Polar residues" evidence="1">
    <location>
        <begin position="284"/>
        <end position="299"/>
    </location>
</feature>
<reference evidence="2" key="1">
    <citation type="submission" date="2016-11" db="EMBL/GenBank/DDBJ databases">
        <title>The genome of Nicotiana attenuata.</title>
        <authorList>
            <person name="Xu S."/>
            <person name="Brockmoeller T."/>
            <person name="Gaquerel E."/>
            <person name="Navarro A."/>
            <person name="Kuhl H."/>
            <person name="Gase K."/>
            <person name="Ling Z."/>
            <person name="Zhou W."/>
            <person name="Kreitzer C."/>
            <person name="Stanke M."/>
            <person name="Tang H."/>
            <person name="Lyons E."/>
            <person name="Pandey P."/>
            <person name="Pandey S.P."/>
            <person name="Timmermann B."/>
            <person name="Baldwin I.T."/>
        </authorList>
    </citation>
    <scope>NUCLEOTIDE SEQUENCE [LARGE SCALE GENOMIC DNA]</scope>
    <source>
        <strain evidence="2">UT</strain>
    </source>
</reference>
<accession>A0A1J6HVL9</accession>
<evidence type="ECO:0000313" key="3">
    <source>
        <dbReference type="Proteomes" id="UP000187609"/>
    </source>
</evidence>
<gene>
    <name evidence="2" type="ORF">A4A49_15230</name>
</gene>
<proteinExistence type="predicted"/>